<proteinExistence type="predicted"/>
<organism evidence="1 2">
    <name type="scientific">Hygrophoropsis aurantiaca</name>
    <dbReference type="NCBI Taxonomy" id="72124"/>
    <lineage>
        <taxon>Eukaryota</taxon>
        <taxon>Fungi</taxon>
        <taxon>Dikarya</taxon>
        <taxon>Basidiomycota</taxon>
        <taxon>Agaricomycotina</taxon>
        <taxon>Agaricomycetes</taxon>
        <taxon>Agaricomycetidae</taxon>
        <taxon>Boletales</taxon>
        <taxon>Coniophorineae</taxon>
        <taxon>Hygrophoropsidaceae</taxon>
        <taxon>Hygrophoropsis</taxon>
    </lineage>
</organism>
<reference evidence="1" key="1">
    <citation type="journal article" date="2021" name="New Phytol.">
        <title>Evolutionary innovations through gain and loss of genes in the ectomycorrhizal Boletales.</title>
        <authorList>
            <person name="Wu G."/>
            <person name="Miyauchi S."/>
            <person name="Morin E."/>
            <person name="Kuo A."/>
            <person name="Drula E."/>
            <person name="Varga T."/>
            <person name="Kohler A."/>
            <person name="Feng B."/>
            <person name="Cao Y."/>
            <person name="Lipzen A."/>
            <person name="Daum C."/>
            <person name="Hundley H."/>
            <person name="Pangilinan J."/>
            <person name="Johnson J."/>
            <person name="Barry K."/>
            <person name="LaButti K."/>
            <person name="Ng V."/>
            <person name="Ahrendt S."/>
            <person name="Min B."/>
            <person name="Choi I.G."/>
            <person name="Park H."/>
            <person name="Plett J.M."/>
            <person name="Magnuson J."/>
            <person name="Spatafora J.W."/>
            <person name="Nagy L.G."/>
            <person name="Henrissat B."/>
            <person name="Grigoriev I.V."/>
            <person name="Yang Z.L."/>
            <person name="Xu J."/>
            <person name="Martin F.M."/>
        </authorList>
    </citation>
    <scope>NUCLEOTIDE SEQUENCE</scope>
    <source>
        <strain evidence="1">ATCC 28755</strain>
    </source>
</reference>
<gene>
    <name evidence="1" type="ORF">BJ138DRAFT_39455</name>
</gene>
<sequence length="597" mass="63991">MSDIIYTSPYPTVHLPRQSIFTYLLGADPTSPGKIGCYPAAATAFIDAATGTTLTREALRSYALQFAHSLISPPAPLHNPKESEPTLLIFSPNSLAWPILLLGAAAAGYRATLANSAYTPAELAHQYADSGAHLIFAHPSLVGVVRAMLESLGCTEAEIRRRVVVAGSTWLTKSRSEEVGDGSPRDLKGLLTITSFLSRGKLESEVPFSGANSNTTVYMCYSSGTTGKPKGVESTHYNITSVIEILKPAFPPLTPASASPSEFSDVFFGVLPYYHIYGAIKLLQLPLAFGVPVVIMPKFDPSRFCSAVEKYRATVALIVPPILVVFARDEAIARYDLSSLKVLFSGAAPLGAELVAAVTKRLRSVGTNVTITQGYGLTETSPTIALLPVEHASRVGSAGLLLPNLEARLVKEEDGEASSSSNLEGAGELWVRGPTVMKGYLGDPTATAASITPDGWFKTGDIAVRDGDGFFTIVDRRKELIKYKGFQVPPAELESVLLQHPDVTDAAVIGVDSKEEATELPRGYIVPSSPPLKAEEFAKSVQEWVSQRVAPHKRLRGGVVLIDVVPKSAAGKILRRELRERAKQEIGVGQMLPRAKL</sequence>
<dbReference type="Proteomes" id="UP000790377">
    <property type="component" value="Unassembled WGS sequence"/>
</dbReference>
<dbReference type="EMBL" id="MU267693">
    <property type="protein sequence ID" value="KAH7910994.1"/>
    <property type="molecule type" value="Genomic_DNA"/>
</dbReference>
<name>A0ACB8ACL8_9AGAM</name>
<comment type="caution">
    <text evidence="1">The sequence shown here is derived from an EMBL/GenBank/DDBJ whole genome shotgun (WGS) entry which is preliminary data.</text>
</comment>
<protein>
    <submittedName>
        <fullName evidence="1">AMP binding protein</fullName>
    </submittedName>
</protein>
<keyword evidence="2" id="KW-1185">Reference proteome</keyword>
<accession>A0ACB8ACL8</accession>
<evidence type="ECO:0000313" key="1">
    <source>
        <dbReference type="EMBL" id="KAH7910994.1"/>
    </source>
</evidence>
<evidence type="ECO:0000313" key="2">
    <source>
        <dbReference type="Proteomes" id="UP000790377"/>
    </source>
</evidence>